<evidence type="ECO:0000256" key="1">
    <source>
        <dbReference type="SAM" id="Phobius"/>
    </source>
</evidence>
<proteinExistence type="predicted"/>
<dbReference type="AlphaFoldDB" id="A0A9P4TZ84"/>
<protein>
    <submittedName>
        <fullName evidence="2">Uncharacterized protein</fullName>
    </submittedName>
</protein>
<keyword evidence="1" id="KW-0472">Membrane</keyword>
<feature type="transmembrane region" description="Helical" evidence="1">
    <location>
        <begin position="28"/>
        <end position="49"/>
    </location>
</feature>
<gene>
    <name evidence="2" type="ORF">EJ08DRAFT_214296</name>
</gene>
<dbReference type="Proteomes" id="UP000800235">
    <property type="component" value="Unassembled WGS sequence"/>
</dbReference>
<dbReference type="EMBL" id="MU007037">
    <property type="protein sequence ID" value="KAF2430642.1"/>
    <property type="molecule type" value="Genomic_DNA"/>
</dbReference>
<comment type="caution">
    <text evidence="2">The sequence shown here is derived from an EMBL/GenBank/DDBJ whole genome shotgun (WGS) entry which is preliminary data.</text>
</comment>
<name>A0A9P4TZ84_9PEZI</name>
<evidence type="ECO:0000313" key="2">
    <source>
        <dbReference type="EMBL" id="KAF2430642.1"/>
    </source>
</evidence>
<keyword evidence="1" id="KW-0812">Transmembrane</keyword>
<keyword evidence="1" id="KW-1133">Transmembrane helix</keyword>
<evidence type="ECO:0000313" key="3">
    <source>
        <dbReference type="Proteomes" id="UP000800235"/>
    </source>
</evidence>
<reference evidence="2" key="1">
    <citation type="journal article" date="2020" name="Stud. Mycol.">
        <title>101 Dothideomycetes genomes: a test case for predicting lifestyles and emergence of pathogens.</title>
        <authorList>
            <person name="Haridas S."/>
            <person name="Albert R."/>
            <person name="Binder M."/>
            <person name="Bloem J."/>
            <person name="Labutti K."/>
            <person name="Salamov A."/>
            <person name="Andreopoulos B."/>
            <person name="Baker S."/>
            <person name="Barry K."/>
            <person name="Bills G."/>
            <person name="Bluhm B."/>
            <person name="Cannon C."/>
            <person name="Castanera R."/>
            <person name="Culley D."/>
            <person name="Daum C."/>
            <person name="Ezra D."/>
            <person name="Gonzalez J."/>
            <person name="Henrissat B."/>
            <person name="Kuo A."/>
            <person name="Liang C."/>
            <person name="Lipzen A."/>
            <person name="Lutzoni F."/>
            <person name="Magnuson J."/>
            <person name="Mondo S."/>
            <person name="Nolan M."/>
            <person name="Ohm R."/>
            <person name="Pangilinan J."/>
            <person name="Park H.-J."/>
            <person name="Ramirez L."/>
            <person name="Alfaro M."/>
            <person name="Sun H."/>
            <person name="Tritt A."/>
            <person name="Yoshinaga Y."/>
            <person name="Zwiers L.-H."/>
            <person name="Turgeon B."/>
            <person name="Goodwin S."/>
            <person name="Spatafora J."/>
            <person name="Crous P."/>
            <person name="Grigoriev I."/>
        </authorList>
    </citation>
    <scope>NUCLEOTIDE SEQUENCE</scope>
    <source>
        <strain evidence="2">CBS 130266</strain>
    </source>
</reference>
<keyword evidence="3" id="KW-1185">Reference proteome</keyword>
<accession>A0A9P4TZ84</accession>
<sequence length="107" mass="12566">MENYNCWALPIMYRRINRPPLPQFGTSGMFVIAYLRLLYTIALAVVPYMSGALQAFTRAGMEYHALIENFDSRMGAGITLSMILESWLHRSIRSFYFNFKMQYRAEY</sequence>
<organism evidence="2 3">
    <name type="scientific">Tothia fuscella</name>
    <dbReference type="NCBI Taxonomy" id="1048955"/>
    <lineage>
        <taxon>Eukaryota</taxon>
        <taxon>Fungi</taxon>
        <taxon>Dikarya</taxon>
        <taxon>Ascomycota</taxon>
        <taxon>Pezizomycotina</taxon>
        <taxon>Dothideomycetes</taxon>
        <taxon>Pleosporomycetidae</taxon>
        <taxon>Venturiales</taxon>
        <taxon>Cylindrosympodiaceae</taxon>
        <taxon>Tothia</taxon>
    </lineage>
</organism>